<protein>
    <recommendedName>
        <fullName evidence="4">DUF2259 domain-containing protein</fullName>
    </recommendedName>
</protein>
<gene>
    <name evidence="2" type="ORF">GCM10008960_11650</name>
</gene>
<sequence length="230" mass="25041">MRRLLPLLVAFGLTSLAGANERLPVTQVRFSADGTQAMAVVNGVRDGSGFGSAQVTVLDTQSGRTVHQATRTADAGPASVLNALLTTPATRAAVAPFTARPLSTPRYQRAYPVPYPRWADGIRAGQAEVTPVRLWTRPVPVRLEVLRLPAQCPYPEMLPPDERPAGFRLLVNGQEVWRDRTLPAERACATRYRLDRVDIQGNRALLTLRALTPGFEGPDAVPVFVATLLR</sequence>
<evidence type="ECO:0000313" key="3">
    <source>
        <dbReference type="Proteomes" id="UP000644548"/>
    </source>
</evidence>
<keyword evidence="1" id="KW-0732">Signal</keyword>
<reference evidence="3" key="1">
    <citation type="journal article" date="2019" name="Int. J. Syst. Evol. Microbiol.">
        <title>The Global Catalogue of Microorganisms (GCM) 10K type strain sequencing project: providing services to taxonomists for standard genome sequencing and annotation.</title>
        <authorList>
            <consortium name="The Broad Institute Genomics Platform"/>
            <consortium name="The Broad Institute Genome Sequencing Center for Infectious Disease"/>
            <person name="Wu L."/>
            <person name="Ma J."/>
        </authorList>
    </citation>
    <scope>NUCLEOTIDE SEQUENCE [LARGE SCALE GENOMIC DNA]</scope>
    <source>
        <strain evidence="3">JCM 31405</strain>
    </source>
</reference>
<name>A0ABQ2S3V8_9DEIO</name>
<proteinExistence type="predicted"/>
<feature type="signal peptide" evidence="1">
    <location>
        <begin position="1"/>
        <end position="19"/>
    </location>
</feature>
<feature type="chain" id="PRO_5045512172" description="DUF2259 domain-containing protein" evidence="1">
    <location>
        <begin position="20"/>
        <end position="230"/>
    </location>
</feature>
<dbReference type="EMBL" id="BMQN01000001">
    <property type="protein sequence ID" value="GGR86185.1"/>
    <property type="molecule type" value="Genomic_DNA"/>
</dbReference>
<evidence type="ECO:0000256" key="1">
    <source>
        <dbReference type="SAM" id="SignalP"/>
    </source>
</evidence>
<evidence type="ECO:0008006" key="4">
    <source>
        <dbReference type="Google" id="ProtNLM"/>
    </source>
</evidence>
<accession>A0ABQ2S3V8</accession>
<organism evidence="2 3">
    <name type="scientific">Deinococcus sedimenti</name>
    <dbReference type="NCBI Taxonomy" id="1867090"/>
    <lineage>
        <taxon>Bacteria</taxon>
        <taxon>Thermotogati</taxon>
        <taxon>Deinococcota</taxon>
        <taxon>Deinococci</taxon>
        <taxon>Deinococcales</taxon>
        <taxon>Deinococcaceae</taxon>
        <taxon>Deinococcus</taxon>
    </lineage>
</organism>
<dbReference type="Proteomes" id="UP000644548">
    <property type="component" value="Unassembled WGS sequence"/>
</dbReference>
<comment type="caution">
    <text evidence="2">The sequence shown here is derived from an EMBL/GenBank/DDBJ whole genome shotgun (WGS) entry which is preliminary data.</text>
</comment>
<dbReference type="InterPro" id="IPR018725">
    <property type="entry name" value="DUF2259_secreted"/>
</dbReference>
<keyword evidence="3" id="KW-1185">Reference proteome</keyword>
<dbReference type="Pfam" id="PF10016">
    <property type="entry name" value="DUF2259"/>
    <property type="match status" value="1"/>
</dbReference>
<evidence type="ECO:0000313" key="2">
    <source>
        <dbReference type="EMBL" id="GGR86185.1"/>
    </source>
</evidence>
<dbReference type="RefSeq" id="WP_189072134.1">
    <property type="nucleotide sequence ID" value="NZ_BMQN01000001.1"/>
</dbReference>